<dbReference type="EMBL" id="MASI01000001">
    <property type="protein sequence ID" value="ODA69062.1"/>
    <property type="molecule type" value="Genomic_DNA"/>
</dbReference>
<evidence type="ECO:0008006" key="4">
    <source>
        <dbReference type="Google" id="ProtNLM"/>
    </source>
</evidence>
<keyword evidence="1" id="KW-0472">Membrane</keyword>
<keyword evidence="3" id="KW-1185">Reference proteome</keyword>
<feature type="transmembrane region" description="Helical" evidence="1">
    <location>
        <begin position="50"/>
        <end position="67"/>
    </location>
</feature>
<keyword evidence="1" id="KW-0812">Transmembrane</keyword>
<protein>
    <recommendedName>
        <fullName evidence="4">DUF3784 domain-containing protein</fullName>
    </recommendedName>
</protein>
<accession>A0A1E2S3U0</accession>
<dbReference type="STRING" id="1177755.A7A08_00898"/>
<dbReference type="Proteomes" id="UP000095087">
    <property type="component" value="Unassembled WGS sequence"/>
</dbReference>
<sequence length="103" mass="10904">MTTLLIVFLVLGAIATALFFAGYTHGTIAAMRSHNDQTVEVDDSKDIQRYGWPVALAVLAAATIIGLMGVAPAFIYVAPVLTIVTAAVNGIAFFAEDRFDRGS</sequence>
<keyword evidence="1" id="KW-1133">Transmembrane helix</keyword>
<name>A0A1E2S3U0_9HYPH</name>
<evidence type="ECO:0000313" key="3">
    <source>
        <dbReference type="Proteomes" id="UP000095087"/>
    </source>
</evidence>
<evidence type="ECO:0000256" key="1">
    <source>
        <dbReference type="SAM" id="Phobius"/>
    </source>
</evidence>
<organism evidence="2 3">
    <name type="scientific">Methyloligella halotolerans</name>
    <dbReference type="NCBI Taxonomy" id="1177755"/>
    <lineage>
        <taxon>Bacteria</taxon>
        <taxon>Pseudomonadati</taxon>
        <taxon>Pseudomonadota</taxon>
        <taxon>Alphaproteobacteria</taxon>
        <taxon>Hyphomicrobiales</taxon>
        <taxon>Hyphomicrobiaceae</taxon>
        <taxon>Methyloligella</taxon>
    </lineage>
</organism>
<gene>
    <name evidence="2" type="ORF">A7A08_00898</name>
</gene>
<reference evidence="2 3" key="1">
    <citation type="submission" date="2016-07" db="EMBL/GenBank/DDBJ databases">
        <title>Draft genome sequence of Methyloligella halotolerans C2T (VKM B-2706T=CCUG 61687T=DSM 25045T), a halotolerant polyhydroxybutyrate accumulating methylotroph.</title>
        <authorList>
            <person name="Vasilenko O.V."/>
            <person name="Doronina N.V."/>
            <person name="Poroshina M.N."/>
            <person name="Tarlachkov S.V."/>
            <person name="Trotsenko Y.A."/>
        </authorList>
    </citation>
    <scope>NUCLEOTIDE SEQUENCE [LARGE SCALE GENOMIC DNA]</scope>
    <source>
        <strain evidence="2 3">VKM B-2706</strain>
    </source>
</reference>
<dbReference type="AlphaFoldDB" id="A0A1E2S3U0"/>
<comment type="caution">
    <text evidence="2">The sequence shown here is derived from an EMBL/GenBank/DDBJ whole genome shotgun (WGS) entry which is preliminary data.</text>
</comment>
<dbReference type="RefSeq" id="WP_069094224.1">
    <property type="nucleotide sequence ID" value="NZ_MASI01000001.1"/>
</dbReference>
<evidence type="ECO:0000313" key="2">
    <source>
        <dbReference type="EMBL" id="ODA69062.1"/>
    </source>
</evidence>
<feature type="transmembrane region" description="Helical" evidence="1">
    <location>
        <begin position="74"/>
        <end position="95"/>
    </location>
</feature>
<proteinExistence type="predicted"/>